<proteinExistence type="predicted"/>
<dbReference type="OrthoDB" id="667161at2"/>
<dbReference type="STRING" id="1185876.BN8_02791"/>
<comment type="caution">
    <text evidence="1">The sequence shown here is derived from an EMBL/GenBank/DDBJ whole genome shotgun (WGS) entry which is preliminary data.</text>
</comment>
<name>I2GIF2_9BACT</name>
<sequence length="139" mass="15571">MTPPLRRAHRFIWLLLVVALPLGFLATRPTKQSPWLQEPVLPPQSTAMPVLLRTIDADSLVLNLRQSVRGTERQLEILLKQPFETPSAVVCIRQEGSRRAVGLLNAPGLYRFPLPTGTNRPLVEIVDDVHGRTVKTVQL</sequence>
<reference evidence="1 2" key="1">
    <citation type="journal article" date="2012" name="J. Bacteriol.">
        <title>Genome Sequence of the Filamentous Bacterium Fibrisoma limi BUZ 3T.</title>
        <authorList>
            <person name="Filippini M."/>
            <person name="Qi W."/>
            <person name="Jaenicke S."/>
            <person name="Goesmann A."/>
            <person name="Smits T.H."/>
            <person name="Bagheri H.C."/>
        </authorList>
    </citation>
    <scope>NUCLEOTIDE SEQUENCE [LARGE SCALE GENOMIC DNA]</scope>
    <source>
        <strain evidence="2">BUZ 3T</strain>
    </source>
</reference>
<dbReference type="AlphaFoldDB" id="I2GIF2"/>
<evidence type="ECO:0000313" key="2">
    <source>
        <dbReference type="Proteomes" id="UP000009309"/>
    </source>
</evidence>
<dbReference type="eggNOG" id="ENOG5032Q38">
    <property type="taxonomic scope" value="Bacteria"/>
</dbReference>
<evidence type="ECO:0000313" key="1">
    <source>
        <dbReference type="EMBL" id="CCH53677.1"/>
    </source>
</evidence>
<gene>
    <name evidence="1" type="ORF">BN8_02791</name>
</gene>
<accession>I2GIF2</accession>
<organism evidence="1 2">
    <name type="scientific">Fibrisoma limi BUZ 3</name>
    <dbReference type="NCBI Taxonomy" id="1185876"/>
    <lineage>
        <taxon>Bacteria</taxon>
        <taxon>Pseudomonadati</taxon>
        <taxon>Bacteroidota</taxon>
        <taxon>Cytophagia</taxon>
        <taxon>Cytophagales</taxon>
        <taxon>Spirosomataceae</taxon>
        <taxon>Fibrisoma</taxon>
    </lineage>
</organism>
<dbReference type="RefSeq" id="WP_009282257.1">
    <property type="nucleotide sequence ID" value="NZ_CAIT01000006.1"/>
</dbReference>
<keyword evidence="2" id="KW-1185">Reference proteome</keyword>
<protein>
    <submittedName>
        <fullName evidence="1">Uncharacterized protein</fullName>
    </submittedName>
</protein>
<dbReference type="EMBL" id="CAIT01000006">
    <property type="protein sequence ID" value="CCH53677.1"/>
    <property type="molecule type" value="Genomic_DNA"/>
</dbReference>
<dbReference type="Proteomes" id="UP000009309">
    <property type="component" value="Unassembled WGS sequence"/>
</dbReference>